<dbReference type="SUPFAM" id="SSF55060">
    <property type="entry name" value="GHMP Kinase, C-terminal domain"/>
    <property type="match status" value="1"/>
</dbReference>
<dbReference type="GO" id="GO:0016114">
    <property type="term" value="P:terpenoid biosynthetic process"/>
    <property type="evidence" value="ECO:0007669"/>
    <property type="project" value="UniProtKB-UniRule"/>
</dbReference>
<feature type="domain" description="GHMP kinase N-terminal" evidence="11">
    <location>
        <begin position="76"/>
        <end position="152"/>
    </location>
</feature>
<dbReference type="GO" id="GO:0019288">
    <property type="term" value="P:isopentenyl diphosphate biosynthetic process, methylerythritol 4-phosphate pathway"/>
    <property type="evidence" value="ECO:0007669"/>
    <property type="project" value="UniProtKB-UniRule"/>
</dbReference>
<dbReference type="PANTHER" id="PTHR43527">
    <property type="entry name" value="4-DIPHOSPHOCYTIDYL-2-C-METHYL-D-ERYTHRITOL KINASE, CHLOROPLASTIC"/>
    <property type="match status" value="1"/>
</dbReference>
<dbReference type="PANTHER" id="PTHR43527:SF2">
    <property type="entry name" value="4-DIPHOSPHOCYTIDYL-2-C-METHYL-D-ERYTHRITOL KINASE, CHLOROPLASTIC"/>
    <property type="match status" value="1"/>
</dbReference>
<evidence type="ECO:0000256" key="7">
    <source>
        <dbReference type="ARBA" id="ARBA00022840"/>
    </source>
</evidence>
<evidence type="ECO:0000256" key="10">
    <source>
        <dbReference type="HAMAP-Rule" id="MF_00061"/>
    </source>
</evidence>
<dbReference type="GO" id="GO:0050515">
    <property type="term" value="F:4-(cytidine 5'-diphospho)-2-C-methyl-D-erythritol kinase activity"/>
    <property type="evidence" value="ECO:0007669"/>
    <property type="project" value="UniProtKB-UniRule"/>
</dbReference>
<comment type="pathway">
    <text evidence="10">Isoprenoid biosynthesis; isopentenyl diphosphate biosynthesis via DXP pathway; isopentenyl diphosphate from 1-deoxy-D-xylulose 5-phosphate: step 3/6.</text>
</comment>
<dbReference type="Gene3D" id="3.30.230.10">
    <property type="match status" value="1"/>
</dbReference>
<dbReference type="PIRSF" id="PIRSF010376">
    <property type="entry name" value="IspE"/>
    <property type="match status" value="1"/>
</dbReference>
<protein>
    <recommendedName>
        <fullName evidence="3 10">4-diphosphocytidyl-2-C-methyl-D-erythritol kinase</fullName>
        <shortName evidence="10">CMK</shortName>
        <ecNumber evidence="2 10">2.7.1.148</ecNumber>
    </recommendedName>
    <alternativeName>
        <fullName evidence="9 10">4-(cytidine-5'-diphospho)-2-C-methyl-D-erythritol kinase</fullName>
    </alternativeName>
</protein>
<evidence type="ECO:0000256" key="6">
    <source>
        <dbReference type="ARBA" id="ARBA00022777"/>
    </source>
</evidence>
<keyword evidence="5 10" id="KW-0547">Nucleotide-binding</keyword>
<evidence type="ECO:0000313" key="13">
    <source>
        <dbReference type="EMBL" id="SFF43119.1"/>
    </source>
</evidence>
<dbReference type="Gene3D" id="3.30.70.890">
    <property type="entry name" value="GHMP kinase, C-terminal domain"/>
    <property type="match status" value="1"/>
</dbReference>
<evidence type="ECO:0000256" key="8">
    <source>
        <dbReference type="ARBA" id="ARBA00023229"/>
    </source>
</evidence>
<evidence type="ECO:0000256" key="3">
    <source>
        <dbReference type="ARBA" id="ARBA00017473"/>
    </source>
</evidence>
<comment type="function">
    <text evidence="10">Catalyzes the phosphorylation of the position 2 hydroxy group of 4-diphosphocytidyl-2C-methyl-D-erythritol.</text>
</comment>
<gene>
    <name evidence="10" type="primary">ispE</name>
    <name evidence="13" type="ORF">SAMN04488120_10467</name>
</gene>
<dbReference type="InterPro" id="IPR036554">
    <property type="entry name" value="GHMP_kinase_C_sf"/>
</dbReference>
<name>A0A1I2ILC0_9GAMM</name>
<keyword evidence="7 10" id="KW-0067">ATP-binding</keyword>
<comment type="similarity">
    <text evidence="1 10">Belongs to the GHMP kinase family. IspE subfamily.</text>
</comment>
<dbReference type="SUPFAM" id="SSF54211">
    <property type="entry name" value="Ribosomal protein S5 domain 2-like"/>
    <property type="match status" value="1"/>
</dbReference>
<dbReference type="EC" id="2.7.1.148" evidence="2 10"/>
<feature type="binding site" evidence="10">
    <location>
        <begin position="103"/>
        <end position="113"/>
    </location>
    <ligand>
        <name>ATP</name>
        <dbReference type="ChEBI" id="CHEBI:30616"/>
    </ligand>
</feature>
<dbReference type="GO" id="GO:0005524">
    <property type="term" value="F:ATP binding"/>
    <property type="evidence" value="ECO:0007669"/>
    <property type="project" value="UniProtKB-UniRule"/>
</dbReference>
<dbReference type="EMBL" id="FOOC01000004">
    <property type="protein sequence ID" value="SFF43119.1"/>
    <property type="molecule type" value="Genomic_DNA"/>
</dbReference>
<evidence type="ECO:0000256" key="9">
    <source>
        <dbReference type="ARBA" id="ARBA00032554"/>
    </source>
</evidence>
<evidence type="ECO:0000256" key="1">
    <source>
        <dbReference type="ARBA" id="ARBA00009684"/>
    </source>
</evidence>
<feature type="active site" evidence="10">
    <location>
        <position position="20"/>
    </location>
</feature>
<dbReference type="InterPro" id="IPR004424">
    <property type="entry name" value="IspE"/>
</dbReference>
<organism evidence="13 14">
    <name type="scientific">Fontimonas thermophila</name>
    <dbReference type="NCBI Taxonomy" id="1076937"/>
    <lineage>
        <taxon>Bacteria</taxon>
        <taxon>Pseudomonadati</taxon>
        <taxon>Pseudomonadota</taxon>
        <taxon>Gammaproteobacteria</taxon>
        <taxon>Nevskiales</taxon>
        <taxon>Nevskiaceae</taxon>
        <taxon>Fontimonas</taxon>
    </lineage>
</organism>
<sequence length="288" mass="30971">MPAFPHGAFTAECPWPAPAKLNLFLHVTGRRPDGYHQLQTVFQFLDYGDSLFFTPRGDTEIRRVEGPRSIPPEQDLVVRAARAIQRASGCRLGAEIRIDKRIPVGGGLGGGSSDAATTLVALNRLWNLGLTTDELATLGLALGADVPVFVRGHAAWAEGIGERLTAVELPESWFVVLTPPVAVATREIFGAPELERHSTPVTLADFLAGRTGNVCEPVTCQRYPQVAAALAWLRRFGDARMSGTGASVFLPCTTRAQAADIAAQAPSDWHRIVARGLNRSPLHAAAQR</sequence>
<dbReference type="Pfam" id="PF00288">
    <property type="entry name" value="GHMP_kinases_N"/>
    <property type="match status" value="1"/>
</dbReference>
<dbReference type="HAMAP" id="MF_00061">
    <property type="entry name" value="IspE"/>
    <property type="match status" value="1"/>
</dbReference>
<comment type="catalytic activity">
    <reaction evidence="10">
        <text>4-CDP-2-C-methyl-D-erythritol + ATP = 4-CDP-2-C-methyl-D-erythritol 2-phosphate + ADP + H(+)</text>
        <dbReference type="Rhea" id="RHEA:18437"/>
        <dbReference type="ChEBI" id="CHEBI:15378"/>
        <dbReference type="ChEBI" id="CHEBI:30616"/>
        <dbReference type="ChEBI" id="CHEBI:57823"/>
        <dbReference type="ChEBI" id="CHEBI:57919"/>
        <dbReference type="ChEBI" id="CHEBI:456216"/>
        <dbReference type="EC" id="2.7.1.148"/>
    </reaction>
</comment>
<feature type="domain" description="GHMP kinase C-terminal" evidence="12">
    <location>
        <begin position="215"/>
        <end position="269"/>
    </location>
</feature>
<dbReference type="InterPro" id="IPR013750">
    <property type="entry name" value="GHMP_kinase_C_dom"/>
</dbReference>
<evidence type="ECO:0000313" key="14">
    <source>
        <dbReference type="Proteomes" id="UP000199771"/>
    </source>
</evidence>
<keyword evidence="6 10" id="KW-0418">Kinase</keyword>
<dbReference type="STRING" id="1076937.SAMN04488120_10467"/>
<dbReference type="UniPathway" id="UPA00056">
    <property type="reaction ID" value="UER00094"/>
</dbReference>
<feature type="active site" evidence="10">
    <location>
        <position position="145"/>
    </location>
</feature>
<dbReference type="InterPro" id="IPR014721">
    <property type="entry name" value="Ribsml_uS5_D2-typ_fold_subgr"/>
</dbReference>
<reference evidence="13 14" key="1">
    <citation type="submission" date="2016-10" db="EMBL/GenBank/DDBJ databases">
        <authorList>
            <person name="de Groot N.N."/>
        </authorList>
    </citation>
    <scope>NUCLEOTIDE SEQUENCE [LARGE SCALE GENOMIC DNA]</scope>
    <source>
        <strain evidence="13 14">DSM 23609</strain>
    </source>
</reference>
<dbReference type="AlphaFoldDB" id="A0A1I2ILC0"/>
<dbReference type="OrthoDB" id="9809438at2"/>
<evidence type="ECO:0000256" key="4">
    <source>
        <dbReference type="ARBA" id="ARBA00022679"/>
    </source>
</evidence>
<dbReference type="Pfam" id="PF08544">
    <property type="entry name" value="GHMP_kinases_C"/>
    <property type="match status" value="1"/>
</dbReference>
<dbReference type="RefSeq" id="WP_091532610.1">
    <property type="nucleotide sequence ID" value="NZ_FOOC01000004.1"/>
</dbReference>
<dbReference type="InterPro" id="IPR020568">
    <property type="entry name" value="Ribosomal_Su5_D2-typ_SF"/>
</dbReference>
<evidence type="ECO:0000259" key="12">
    <source>
        <dbReference type="Pfam" id="PF08544"/>
    </source>
</evidence>
<dbReference type="InterPro" id="IPR006204">
    <property type="entry name" value="GHMP_kinase_N_dom"/>
</dbReference>
<evidence type="ECO:0000256" key="5">
    <source>
        <dbReference type="ARBA" id="ARBA00022741"/>
    </source>
</evidence>
<evidence type="ECO:0000259" key="11">
    <source>
        <dbReference type="Pfam" id="PF00288"/>
    </source>
</evidence>
<dbReference type="NCBIfam" id="TIGR00154">
    <property type="entry name" value="ispE"/>
    <property type="match status" value="1"/>
</dbReference>
<proteinExistence type="inferred from homology"/>
<dbReference type="Proteomes" id="UP000199771">
    <property type="component" value="Unassembled WGS sequence"/>
</dbReference>
<keyword evidence="4 10" id="KW-0808">Transferase</keyword>
<evidence type="ECO:0000256" key="2">
    <source>
        <dbReference type="ARBA" id="ARBA00012052"/>
    </source>
</evidence>
<accession>A0A1I2ILC0</accession>
<keyword evidence="8 10" id="KW-0414">Isoprene biosynthesis</keyword>
<keyword evidence="14" id="KW-1185">Reference proteome</keyword>